<gene>
    <name evidence="3" type="ORF">GCM10022250_16950</name>
</gene>
<evidence type="ECO:0000256" key="1">
    <source>
        <dbReference type="ARBA" id="ARBA00023125"/>
    </source>
</evidence>
<comment type="caution">
    <text evidence="3">The sequence shown here is derived from an EMBL/GenBank/DDBJ whole genome shotgun (WGS) entry which is preliminary data.</text>
</comment>
<accession>A0ABP7XZA4</accession>
<evidence type="ECO:0000313" key="3">
    <source>
        <dbReference type="EMBL" id="GAA4128295.1"/>
    </source>
</evidence>
<dbReference type="EMBL" id="BAABAO010000005">
    <property type="protein sequence ID" value="GAA4128295.1"/>
    <property type="molecule type" value="Genomic_DNA"/>
</dbReference>
<dbReference type="PANTHER" id="PTHR36924">
    <property type="entry name" value="ANTITOXIN HIGA-1"/>
    <property type="match status" value="1"/>
</dbReference>
<dbReference type="SUPFAM" id="SSF47413">
    <property type="entry name" value="lambda repressor-like DNA-binding domains"/>
    <property type="match status" value="1"/>
</dbReference>
<dbReference type="Proteomes" id="UP001501333">
    <property type="component" value="Unassembled WGS sequence"/>
</dbReference>
<dbReference type="PANTHER" id="PTHR36924:SF1">
    <property type="entry name" value="ANTITOXIN HIGA-1"/>
    <property type="match status" value="1"/>
</dbReference>
<proteinExistence type="predicted"/>
<dbReference type="Pfam" id="PF01381">
    <property type="entry name" value="HTH_3"/>
    <property type="match status" value="1"/>
</dbReference>
<sequence>MEMPQMLKLLIIIKKELKMEKLKNIHPGEILSEEFLIPLNITPYRLSKDLKIPQTRISEIIKGNRRITADTALRLSHYFGNSAKFWLGLQDDFDIEEEESNKGQELKSIKRYDLKEAV</sequence>
<dbReference type="Gene3D" id="1.10.260.40">
    <property type="entry name" value="lambda repressor-like DNA-binding domains"/>
    <property type="match status" value="1"/>
</dbReference>
<dbReference type="InterPro" id="IPR013430">
    <property type="entry name" value="Toxin_antidote_HigA"/>
</dbReference>
<organism evidence="3 4">
    <name type="scientific">Flavobacterium chungbukense</name>
    <dbReference type="NCBI Taxonomy" id="877464"/>
    <lineage>
        <taxon>Bacteria</taxon>
        <taxon>Pseudomonadati</taxon>
        <taxon>Bacteroidota</taxon>
        <taxon>Flavobacteriia</taxon>
        <taxon>Flavobacteriales</taxon>
        <taxon>Flavobacteriaceae</taxon>
        <taxon>Flavobacterium</taxon>
    </lineage>
</organism>
<reference evidence="4" key="1">
    <citation type="journal article" date="2019" name="Int. J. Syst. Evol. Microbiol.">
        <title>The Global Catalogue of Microorganisms (GCM) 10K type strain sequencing project: providing services to taxonomists for standard genome sequencing and annotation.</title>
        <authorList>
            <consortium name="The Broad Institute Genomics Platform"/>
            <consortium name="The Broad Institute Genome Sequencing Center for Infectious Disease"/>
            <person name="Wu L."/>
            <person name="Ma J."/>
        </authorList>
    </citation>
    <scope>NUCLEOTIDE SEQUENCE [LARGE SCALE GENOMIC DNA]</scope>
    <source>
        <strain evidence="4">JCM 17386</strain>
    </source>
</reference>
<protein>
    <submittedName>
        <fullName evidence="3">HigA family addiction module antitoxin</fullName>
    </submittedName>
</protein>
<dbReference type="InterPro" id="IPR001387">
    <property type="entry name" value="Cro/C1-type_HTH"/>
</dbReference>
<name>A0ABP7XZA4_9FLAO</name>
<dbReference type="InterPro" id="IPR010982">
    <property type="entry name" value="Lambda_DNA-bd_dom_sf"/>
</dbReference>
<feature type="domain" description="HTH cro/C1-type" evidence="2">
    <location>
        <begin position="39"/>
        <end position="86"/>
    </location>
</feature>
<dbReference type="PROSITE" id="PS50943">
    <property type="entry name" value="HTH_CROC1"/>
    <property type="match status" value="1"/>
</dbReference>
<keyword evidence="1" id="KW-0238">DNA-binding</keyword>
<keyword evidence="4" id="KW-1185">Reference proteome</keyword>
<evidence type="ECO:0000259" key="2">
    <source>
        <dbReference type="PROSITE" id="PS50943"/>
    </source>
</evidence>
<evidence type="ECO:0000313" key="4">
    <source>
        <dbReference type="Proteomes" id="UP001501333"/>
    </source>
</evidence>
<dbReference type="NCBIfam" id="TIGR02607">
    <property type="entry name" value="antidote_HigA"/>
    <property type="match status" value="1"/>
</dbReference>